<keyword evidence="2" id="KW-0812">Transmembrane</keyword>
<protein>
    <recommendedName>
        <fullName evidence="5">VWFA domain-containing protein</fullName>
    </recommendedName>
</protein>
<gene>
    <name evidence="3" type="ORF">PDESU_02124</name>
</gene>
<dbReference type="EMBL" id="CAAHFG010000001">
    <property type="protein sequence ID" value="VGO13567.1"/>
    <property type="molecule type" value="Genomic_DNA"/>
</dbReference>
<dbReference type="Proteomes" id="UP000366872">
    <property type="component" value="Unassembled WGS sequence"/>
</dbReference>
<organism evidence="3 4">
    <name type="scientific">Pontiella desulfatans</name>
    <dbReference type="NCBI Taxonomy" id="2750659"/>
    <lineage>
        <taxon>Bacteria</taxon>
        <taxon>Pseudomonadati</taxon>
        <taxon>Kiritimatiellota</taxon>
        <taxon>Kiritimatiellia</taxon>
        <taxon>Kiritimatiellales</taxon>
        <taxon>Pontiellaceae</taxon>
        <taxon>Pontiella</taxon>
    </lineage>
</organism>
<reference evidence="3 4" key="1">
    <citation type="submission" date="2019-04" db="EMBL/GenBank/DDBJ databases">
        <authorList>
            <person name="Van Vliet M D."/>
        </authorList>
    </citation>
    <scope>NUCLEOTIDE SEQUENCE [LARGE SCALE GENOMIC DNA]</scope>
    <source>
        <strain evidence="3 4">F1</strain>
    </source>
</reference>
<sequence length="555" mass="60731">MEQRPKRRYFAKHAKSSAALVSLGIHAVLIVVALSFVAVTVITKEDQIFEAKKVKRPKMALKKLQVPVNINKKKVQKPKLRKRLVVQPKLNQPIPDIKMPEITGVKGGLGSAGDGLGGAGSLGFTMPEINIFGLKSRGEKVFLILDCGPSMMVDERGGIPAFNIIKNELLAIVENLPDTTLFNISVYSKSGTYLLFPKMVSATPGNVAKAEKWLRPLNQFKPGMGNRDYGPSTLGSGGMGLTRTDVAEPPLRSASYWLRSALIAMQQQADTVFVLTEGWGALHYVKEVFEGKAWSESKMAQFKEAVEKAKRMFAEENRQRREKGLPPKVLPSTRAIVNTYVPGTKFPPGNKKKHQYGPGEVEEGMKAVRKKHANGAGSQIRSGVKKKKDKFSFNVVHFTTKANNAPIGKFKTLTNDLDGDYKRLEGLDAIRFNASSAPEAVAPAPQPESAPEAVIPVPQPESTPSNPEPEKSTVPAPTEPEKRSGLSDFSNPLYAGIELSEEQKANILATEVDVTGMDKKARAVATKGRKKQIFKILTAEQNKIFAENAQRIKRG</sequence>
<feature type="region of interest" description="Disordered" evidence="1">
    <location>
        <begin position="438"/>
        <end position="489"/>
    </location>
</feature>
<dbReference type="RefSeq" id="WP_136079129.1">
    <property type="nucleotide sequence ID" value="NZ_CAAHFG010000001.1"/>
</dbReference>
<name>A0A6C2U104_PONDE</name>
<dbReference type="AlphaFoldDB" id="A0A6C2U104"/>
<evidence type="ECO:0000256" key="1">
    <source>
        <dbReference type="SAM" id="MobiDB-lite"/>
    </source>
</evidence>
<feature type="compositionally biased region" description="Low complexity" evidence="1">
    <location>
        <begin position="438"/>
        <end position="453"/>
    </location>
</feature>
<evidence type="ECO:0008006" key="5">
    <source>
        <dbReference type="Google" id="ProtNLM"/>
    </source>
</evidence>
<keyword evidence="2" id="KW-0472">Membrane</keyword>
<evidence type="ECO:0000313" key="3">
    <source>
        <dbReference type="EMBL" id="VGO13567.1"/>
    </source>
</evidence>
<feature type="transmembrane region" description="Helical" evidence="2">
    <location>
        <begin position="20"/>
        <end position="42"/>
    </location>
</feature>
<keyword evidence="4" id="KW-1185">Reference proteome</keyword>
<keyword evidence="2" id="KW-1133">Transmembrane helix</keyword>
<accession>A0A6C2U104</accession>
<evidence type="ECO:0000256" key="2">
    <source>
        <dbReference type="SAM" id="Phobius"/>
    </source>
</evidence>
<proteinExistence type="predicted"/>
<evidence type="ECO:0000313" key="4">
    <source>
        <dbReference type="Proteomes" id="UP000366872"/>
    </source>
</evidence>